<evidence type="ECO:0000259" key="3">
    <source>
        <dbReference type="PROSITE" id="PS50110"/>
    </source>
</evidence>
<dbReference type="InterPro" id="IPR050595">
    <property type="entry name" value="Bact_response_regulator"/>
</dbReference>
<evidence type="ECO:0000256" key="1">
    <source>
        <dbReference type="ARBA" id="ARBA00022553"/>
    </source>
</evidence>
<dbReference type="EMBL" id="FOXP01000009">
    <property type="protein sequence ID" value="SFP88041.1"/>
    <property type="molecule type" value="Genomic_DNA"/>
</dbReference>
<proteinExistence type="predicted"/>
<keyword evidence="5" id="KW-1185">Reference proteome</keyword>
<dbReference type="GO" id="GO:0000160">
    <property type="term" value="P:phosphorelay signal transduction system"/>
    <property type="evidence" value="ECO:0007669"/>
    <property type="project" value="InterPro"/>
</dbReference>
<dbReference type="SUPFAM" id="SSF52172">
    <property type="entry name" value="CheY-like"/>
    <property type="match status" value="1"/>
</dbReference>
<accession>A0A1I5TYP5</accession>
<dbReference type="Gene3D" id="3.40.50.2300">
    <property type="match status" value="1"/>
</dbReference>
<dbReference type="PANTHER" id="PTHR44591:SF3">
    <property type="entry name" value="RESPONSE REGULATORY DOMAIN-CONTAINING PROTEIN"/>
    <property type="match status" value="1"/>
</dbReference>
<evidence type="ECO:0000313" key="5">
    <source>
        <dbReference type="Proteomes" id="UP000199586"/>
    </source>
</evidence>
<feature type="modified residue" description="4-aspartylphosphate" evidence="2">
    <location>
        <position position="53"/>
    </location>
</feature>
<dbReference type="PROSITE" id="PS50110">
    <property type="entry name" value="RESPONSE_REGULATORY"/>
    <property type="match status" value="1"/>
</dbReference>
<dbReference type="SMART" id="SM00448">
    <property type="entry name" value="REC"/>
    <property type="match status" value="1"/>
</dbReference>
<dbReference type="STRING" id="634430.SAMN04488241_109178"/>
<feature type="domain" description="Response regulatory" evidence="3">
    <location>
        <begin position="3"/>
        <end position="113"/>
    </location>
</feature>
<gene>
    <name evidence="4" type="ORF">SAMN04488241_109178</name>
</gene>
<dbReference type="InterPro" id="IPR001789">
    <property type="entry name" value="Sig_transdc_resp-reg_receiver"/>
</dbReference>
<dbReference type="AlphaFoldDB" id="A0A1I5TYP5"/>
<sequence>MCHVLIIEDEALIAMMIEDSLIEAGATSVDIVASEADAVDAAHRHRPDFITSDVRLPQGTGPGAVAEILRCCGAIPVLFITASPDECAGCAADAIMRKPANPREIGLRFRALQH</sequence>
<keyword evidence="1 2" id="KW-0597">Phosphoprotein</keyword>
<organism evidence="4 5">
    <name type="scientific">Sphingomonas rubra</name>
    <dbReference type="NCBI Taxonomy" id="634430"/>
    <lineage>
        <taxon>Bacteria</taxon>
        <taxon>Pseudomonadati</taxon>
        <taxon>Pseudomonadota</taxon>
        <taxon>Alphaproteobacteria</taxon>
        <taxon>Sphingomonadales</taxon>
        <taxon>Sphingomonadaceae</taxon>
        <taxon>Sphingomonas</taxon>
    </lineage>
</organism>
<evidence type="ECO:0000256" key="2">
    <source>
        <dbReference type="PROSITE-ProRule" id="PRU00169"/>
    </source>
</evidence>
<dbReference type="Pfam" id="PF00072">
    <property type="entry name" value="Response_reg"/>
    <property type="match status" value="1"/>
</dbReference>
<dbReference type="OrthoDB" id="7509750at2"/>
<reference evidence="4 5" key="1">
    <citation type="submission" date="2016-10" db="EMBL/GenBank/DDBJ databases">
        <authorList>
            <person name="de Groot N.N."/>
        </authorList>
    </citation>
    <scope>NUCLEOTIDE SEQUENCE [LARGE SCALE GENOMIC DNA]</scope>
    <source>
        <strain evidence="4 5">CGMCC 1.9113</strain>
    </source>
</reference>
<dbReference type="Proteomes" id="UP000199586">
    <property type="component" value="Unassembled WGS sequence"/>
</dbReference>
<dbReference type="InterPro" id="IPR011006">
    <property type="entry name" value="CheY-like_superfamily"/>
</dbReference>
<evidence type="ECO:0000313" key="4">
    <source>
        <dbReference type="EMBL" id="SFP88041.1"/>
    </source>
</evidence>
<name>A0A1I5TYP5_9SPHN</name>
<protein>
    <submittedName>
        <fullName evidence="4">Response regulator receiver domain-containing protein</fullName>
    </submittedName>
</protein>
<dbReference type="PANTHER" id="PTHR44591">
    <property type="entry name" value="STRESS RESPONSE REGULATOR PROTEIN 1"/>
    <property type="match status" value="1"/>
</dbReference>